<accession>A0A9D4E219</accession>
<comment type="caution">
    <text evidence="1">The sequence shown here is derived from an EMBL/GenBank/DDBJ whole genome shotgun (WGS) entry which is preliminary data.</text>
</comment>
<evidence type="ECO:0000313" key="1">
    <source>
        <dbReference type="EMBL" id="KAH3770995.1"/>
    </source>
</evidence>
<reference evidence="1" key="1">
    <citation type="journal article" date="2019" name="bioRxiv">
        <title>The Genome of the Zebra Mussel, Dreissena polymorpha: A Resource for Invasive Species Research.</title>
        <authorList>
            <person name="McCartney M.A."/>
            <person name="Auch B."/>
            <person name="Kono T."/>
            <person name="Mallez S."/>
            <person name="Zhang Y."/>
            <person name="Obille A."/>
            <person name="Becker A."/>
            <person name="Abrahante J.E."/>
            <person name="Garbe J."/>
            <person name="Badalamenti J.P."/>
            <person name="Herman A."/>
            <person name="Mangelson H."/>
            <person name="Liachko I."/>
            <person name="Sullivan S."/>
            <person name="Sone E.D."/>
            <person name="Koren S."/>
            <person name="Silverstein K.A.T."/>
            <person name="Beckman K.B."/>
            <person name="Gohl D.M."/>
        </authorList>
    </citation>
    <scope>NUCLEOTIDE SEQUENCE</scope>
    <source>
        <strain evidence="1">Duluth1</strain>
        <tissue evidence="1">Whole animal</tissue>
    </source>
</reference>
<name>A0A9D4E219_DREPO</name>
<reference evidence="1" key="2">
    <citation type="submission" date="2020-11" db="EMBL/GenBank/DDBJ databases">
        <authorList>
            <person name="McCartney M.A."/>
            <person name="Auch B."/>
            <person name="Kono T."/>
            <person name="Mallez S."/>
            <person name="Becker A."/>
            <person name="Gohl D.M."/>
            <person name="Silverstein K.A.T."/>
            <person name="Koren S."/>
            <person name="Bechman K.B."/>
            <person name="Herman A."/>
            <person name="Abrahante J.E."/>
            <person name="Garbe J."/>
        </authorList>
    </citation>
    <scope>NUCLEOTIDE SEQUENCE</scope>
    <source>
        <strain evidence="1">Duluth1</strain>
        <tissue evidence="1">Whole animal</tissue>
    </source>
</reference>
<organism evidence="1 2">
    <name type="scientific">Dreissena polymorpha</name>
    <name type="common">Zebra mussel</name>
    <name type="synonym">Mytilus polymorpha</name>
    <dbReference type="NCBI Taxonomy" id="45954"/>
    <lineage>
        <taxon>Eukaryota</taxon>
        <taxon>Metazoa</taxon>
        <taxon>Spiralia</taxon>
        <taxon>Lophotrochozoa</taxon>
        <taxon>Mollusca</taxon>
        <taxon>Bivalvia</taxon>
        <taxon>Autobranchia</taxon>
        <taxon>Heteroconchia</taxon>
        <taxon>Euheterodonta</taxon>
        <taxon>Imparidentia</taxon>
        <taxon>Neoheterodontei</taxon>
        <taxon>Myida</taxon>
        <taxon>Dreissenoidea</taxon>
        <taxon>Dreissenidae</taxon>
        <taxon>Dreissena</taxon>
    </lineage>
</organism>
<dbReference type="Proteomes" id="UP000828390">
    <property type="component" value="Unassembled WGS sequence"/>
</dbReference>
<evidence type="ECO:0000313" key="2">
    <source>
        <dbReference type="Proteomes" id="UP000828390"/>
    </source>
</evidence>
<proteinExistence type="predicted"/>
<gene>
    <name evidence="1" type="ORF">DPMN_172295</name>
</gene>
<sequence length="74" mass="7946">MVLNPRSTTAVLVGIVHISWTSWNILGNLACRASSPATAARSFPGVMAFPLSLIKTIPFPAYRPSLSVQGYSQQ</sequence>
<dbReference type="EMBL" id="JAIWYP010000009">
    <property type="protein sequence ID" value="KAH3770995.1"/>
    <property type="molecule type" value="Genomic_DNA"/>
</dbReference>
<dbReference type="AlphaFoldDB" id="A0A9D4E219"/>
<keyword evidence="2" id="KW-1185">Reference proteome</keyword>
<protein>
    <submittedName>
        <fullName evidence="1">Uncharacterized protein</fullName>
    </submittedName>
</protein>